<protein>
    <submittedName>
        <fullName evidence="2">Uncharacterized protein</fullName>
    </submittedName>
</protein>
<reference evidence="2" key="1">
    <citation type="journal article" date="2014" name="Int. J. Syst. Evol. Microbiol.">
        <title>Complete genome sequence of Corynebacterium casei LMG S-19264T (=DSM 44701T), isolated from a smear-ripened cheese.</title>
        <authorList>
            <consortium name="US DOE Joint Genome Institute (JGI-PGF)"/>
            <person name="Walter F."/>
            <person name="Albersmeier A."/>
            <person name="Kalinowski J."/>
            <person name="Ruckert C."/>
        </authorList>
    </citation>
    <scope>NUCLEOTIDE SEQUENCE</scope>
    <source>
        <strain evidence="2">CGMCC 4.5737</strain>
    </source>
</reference>
<evidence type="ECO:0000313" key="2">
    <source>
        <dbReference type="EMBL" id="GGM72659.1"/>
    </source>
</evidence>
<dbReference type="AlphaFoldDB" id="A0A8J3CI58"/>
<name>A0A8J3CI58_9PSEU</name>
<keyword evidence="1" id="KW-0812">Transmembrane</keyword>
<accession>A0A8J3CI58</accession>
<keyword evidence="1" id="KW-1133">Transmembrane helix</keyword>
<organism evidence="2 3">
    <name type="scientific">Longimycelium tulufanense</name>
    <dbReference type="NCBI Taxonomy" id="907463"/>
    <lineage>
        <taxon>Bacteria</taxon>
        <taxon>Bacillati</taxon>
        <taxon>Actinomycetota</taxon>
        <taxon>Actinomycetes</taxon>
        <taxon>Pseudonocardiales</taxon>
        <taxon>Pseudonocardiaceae</taxon>
        <taxon>Longimycelium</taxon>
    </lineage>
</organism>
<feature type="transmembrane region" description="Helical" evidence="1">
    <location>
        <begin position="39"/>
        <end position="58"/>
    </location>
</feature>
<keyword evidence="3" id="KW-1185">Reference proteome</keyword>
<evidence type="ECO:0000313" key="3">
    <source>
        <dbReference type="Proteomes" id="UP000637578"/>
    </source>
</evidence>
<sequence length="60" mass="6386">MRPILLIPLTWRSLRRVAGLIAGVLAALAGTYWLFGLGLALAVAALVALVVSVVVWVFRA</sequence>
<proteinExistence type="predicted"/>
<comment type="caution">
    <text evidence="2">The sequence shown here is derived from an EMBL/GenBank/DDBJ whole genome shotgun (WGS) entry which is preliminary data.</text>
</comment>
<dbReference type="RefSeq" id="WP_189060784.1">
    <property type="nucleotide sequence ID" value="NZ_BMMK01000029.1"/>
</dbReference>
<gene>
    <name evidence="2" type="ORF">GCM10012275_49120</name>
</gene>
<evidence type="ECO:0000256" key="1">
    <source>
        <dbReference type="SAM" id="Phobius"/>
    </source>
</evidence>
<reference evidence="2" key="2">
    <citation type="submission" date="2020-09" db="EMBL/GenBank/DDBJ databases">
        <authorList>
            <person name="Sun Q."/>
            <person name="Zhou Y."/>
        </authorList>
    </citation>
    <scope>NUCLEOTIDE SEQUENCE</scope>
    <source>
        <strain evidence="2">CGMCC 4.5737</strain>
    </source>
</reference>
<dbReference type="Proteomes" id="UP000637578">
    <property type="component" value="Unassembled WGS sequence"/>
</dbReference>
<keyword evidence="1" id="KW-0472">Membrane</keyword>
<dbReference type="EMBL" id="BMMK01000029">
    <property type="protein sequence ID" value="GGM72659.1"/>
    <property type="molecule type" value="Genomic_DNA"/>
</dbReference>